<accession>A0ABW3YKF4</accession>
<keyword evidence="2" id="KW-0472">Membrane</keyword>
<organism evidence="3 4">
    <name type="scientific">Micromonospora sonneratiae</name>
    <dbReference type="NCBI Taxonomy" id="1184706"/>
    <lineage>
        <taxon>Bacteria</taxon>
        <taxon>Bacillati</taxon>
        <taxon>Actinomycetota</taxon>
        <taxon>Actinomycetes</taxon>
        <taxon>Micromonosporales</taxon>
        <taxon>Micromonosporaceae</taxon>
        <taxon>Micromonospora</taxon>
    </lineage>
</organism>
<feature type="region of interest" description="Disordered" evidence="1">
    <location>
        <begin position="1"/>
        <end position="34"/>
    </location>
</feature>
<dbReference type="RefSeq" id="WP_377575633.1">
    <property type="nucleotide sequence ID" value="NZ_JBHTMP010000054.1"/>
</dbReference>
<keyword evidence="4" id="KW-1185">Reference proteome</keyword>
<keyword evidence="2" id="KW-1133">Transmembrane helix</keyword>
<evidence type="ECO:0000313" key="3">
    <source>
        <dbReference type="EMBL" id="MFD1324655.1"/>
    </source>
</evidence>
<keyword evidence="2" id="KW-0812">Transmembrane</keyword>
<proteinExistence type="predicted"/>
<protein>
    <submittedName>
        <fullName evidence="3">Uncharacterized protein</fullName>
    </submittedName>
</protein>
<dbReference type="Proteomes" id="UP001597260">
    <property type="component" value="Unassembled WGS sequence"/>
</dbReference>
<sequence>MDTETDQSADRPGGQSVGSPIPPAGSEAPTVATDDEPLRVPSWMHEPEVQQPIGLGDRVRLAWERAGGGLLLVVSITLAVGLVGLTAWGAVNRWGHYTGPDRPNPTNEVLPTSAVGFRGQTGLFVGTPAESFPEGETGIVLPAVTPQPPFTAKQVSDGLAKVRQALVLGRLDIDMRLGNPEKFIALFAKDAQEGLRADFRSGQFASYATRFGPDARSAIEKPRARGQITYRSTRDENGYRVLEITTKFVWVYPFDVPNMTPGDALVVVGDELVWHIPHPDDVRASSRGLWLATSQSYASNINCGLLDQGLIDVDTLRGFPQPQKGPVPDVDPDAAYDVEKSLTLPDTC</sequence>
<gene>
    <name evidence="3" type="ORF">ACFQ4H_26570</name>
</gene>
<dbReference type="EMBL" id="JBHTMP010000054">
    <property type="protein sequence ID" value="MFD1324655.1"/>
    <property type="molecule type" value="Genomic_DNA"/>
</dbReference>
<comment type="caution">
    <text evidence="3">The sequence shown here is derived from an EMBL/GenBank/DDBJ whole genome shotgun (WGS) entry which is preliminary data.</text>
</comment>
<evidence type="ECO:0000256" key="2">
    <source>
        <dbReference type="SAM" id="Phobius"/>
    </source>
</evidence>
<evidence type="ECO:0000313" key="4">
    <source>
        <dbReference type="Proteomes" id="UP001597260"/>
    </source>
</evidence>
<evidence type="ECO:0000256" key="1">
    <source>
        <dbReference type="SAM" id="MobiDB-lite"/>
    </source>
</evidence>
<name>A0ABW3YKF4_9ACTN</name>
<feature type="transmembrane region" description="Helical" evidence="2">
    <location>
        <begin position="70"/>
        <end position="91"/>
    </location>
</feature>
<reference evidence="4" key="1">
    <citation type="journal article" date="2019" name="Int. J. Syst. Evol. Microbiol.">
        <title>The Global Catalogue of Microorganisms (GCM) 10K type strain sequencing project: providing services to taxonomists for standard genome sequencing and annotation.</title>
        <authorList>
            <consortium name="The Broad Institute Genomics Platform"/>
            <consortium name="The Broad Institute Genome Sequencing Center for Infectious Disease"/>
            <person name="Wu L."/>
            <person name="Ma J."/>
        </authorList>
    </citation>
    <scope>NUCLEOTIDE SEQUENCE [LARGE SCALE GENOMIC DNA]</scope>
    <source>
        <strain evidence="4">JCM 31037</strain>
    </source>
</reference>